<evidence type="ECO:0000256" key="1">
    <source>
        <dbReference type="ARBA" id="ARBA00002190"/>
    </source>
</evidence>
<dbReference type="GO" id="GO:0003677">
    <property type="term" value="F:DNA binding"/>
    <property type="evidence" value="ECO:0007669"/>
    <property type="project" value="UniProtKB-UniRule"/>
</dbReference>
<evidence type="ECO:0000256" key="6">
    <source>
        <dbReference type="RuleBase" id="RU365089"/>
    </source>
</evidence>
<dbReference type="PROSITE" id="PS01007">
    <property type="entry name" value="TRANSPOSASE_MUTATOR"/>
    <property type="match status" value="1"/>
</dbReference>
<name>A0A2X1UK10_9BURK</name>
<evidence type="ECO:0000256" key="5">
    <source>
        <dbReference type="ARBA" id="ARBA00023172"/>
    </source>
</evidence>
<evidence type="ECO:0000256" key="2">
    <source>
        <dbReference type="ARBA" id="ARBA00010961"/>
    </source>
</evidence>
<keyword evidence="3 6" id="KW-0815">Transposition</keyword>
<dbReference type="AlphaFoldDB" id="A0A2X1UK10"/>
<protein>
    <recommendedName>
        <fullName evidence="6">Mutator family transposase</fullName>
    </recommendedName>
</protein>
<comment type="similarity">
    <text evidence="2 6">Belongs to the transposase mutator family.</text>
</comment>
<organism evidence="7 9">
    <name type="scientific">Oligella urethralis</name>
    <dbReference type="NCBI Taxonomy" id="90245"/>
    <lineage>
        <taxon>Bacteria</taxon>
        <taxon>Pseudomonadati</taxon>
        <taxon>Pseudomonadota</taxon>
        <taxon>Betaproteobacteria</taxon>
        <taxon>Burkholderiales</taxon>
        <taxon>Alcaligenaceae</taxon>
        <taxon>Oligella</taxon>
    </lineage>
</organism>
<dbReference type="PANTHER" id="PTHR33217:SF5">
    <property type="entry name" value="MUTATOR FAMILY TRANSPOSASE"/>
    <property type="match status" value="1"/>
</dbReference>
<dbReference type="Pfam" id="PF00872">
    <property type="entry name" value="Transposase_mut"/>
    <property type="match status" value="1"/>
</dbReference>
<dbReference type="Proteomes" id="UP000250242">
    <property type="component" value="Unassembled WGS sequence"/>
</dbReference>
<proteinExistence type="inferred from homology"/>
<gene>
    <name evidence="7" type="ORF">NCTC11009_00717</name>
    <name evidence="8" type="ORF">NCTC11009_02601</name>
</gene>
<keyword evidence="6" id="KW-0814">Transposable element</keyword>
<accession>A0A2X1UK10</accession>
<keyword evidence="5 6" id="KW-0233">DNA recombination</keyword>
<dbReference type="EMBL" id="UATH01000001">
    <property type="protein sequence ID" value="SPY09336.1"/>
    <property type="molecule type" value="Genomic_DNA"/>
</dbReference>
<dbReference type="NCBIfam" id="NF033543">
    <property type="entry name" value="transpos_IS256"/>
    <property type="match status" value="1"/>
</dbReference>
<reference evidence="7 9" key="1">
    <citation type="submission" date="2018-06" db="EMBL/GenBank/DDBJ databases">
        <authorList>
            <consortium name="Pathogen Informatics"/>
            <person name="Doyle S."/>
        </authorList>
    </citation>
    <scope>NUCLEOTIDE SEQUENCE [LARGE SCALE GENOMIC DNA]</scope>
    <source>
        <strain evidence="7 9">NCTC11009</strain>
    </source>
</reference>
<comment type="function">
    <text evidence="1 6">Required for the transposition of the insertion element.</text>
</comment>
<evidence type="ECO:0000313" key="7">
    <source>
        <dbReference type="EMBL" id="SPY07509.1"/>
    </source>
</evidence>
<dbReference type="GO" id="GO:0004803">
    <property type="term" value="F:transposase activity"/>
    <property type="evidence" value="ECO:0007669"/>
    <property type="project" value="UniProtKB-UniRule"/>
</dbReference>
<dbReference type="EMBL" id="UATH01000001">
    <property type="protein sequence ID" value="SPY07509.1"/>
    <property type="molecule type" value="Genomic_DNA"/>
</dbReference>
<sequence length="409" mass="46857">MESYMTKDDDIIQSLIKQLDLKPSDGDSIEALADKLRKQLYETALAAELEEHLGYSKHARGAKTDGNSRNGYSKKTLKTNKSKVELDIPRDRNGTFEPQIIKKNQTRTGVLDEQIIALYAKGMTTREIADTLQEFYDVDVSATLISHVTDKVIDELTEWQNRPLDAIYPIVYLDCIVLKVRENQRIVNKSIYIALGVNLEGHKELLGLWIAQSEGSRFWLGILTELKNRGLEDILIACVDGLKGFPEAIEAVYPQTKVQLCIVHMVRNTMRFVSWKDARAVTQDLRTIYQAATESQGLQALDAFEKKWPNYALAVQSWRNNWHHVATLFAYPEDIRRAIYTTNAIESLNSVIRKATKRHKLFPNDDAAMKVVFLAIHEASKRWTMPIRNWHQALNQFSIEFGERVLNHL</sequence>
<keyword evidence="4 6" id="KW-0238">DNA-binding</keyword>
<evidence type="ECO:0000256" key="3">
    <source>
        <dbReference type="ARBA" id="ARBA00022578"/>
    </source>
</evidence>
<dbReference type="InterPro" id="IPR001207">
    <property type="entry name" value="Transposase_mutator"/>
</dbReference>
<dbReference type="GO" id="GO:0006313">
    <property type="term" value="P:DNA transposition"/>
    <property type="evidence" value="ECO:0007669"/>
    <property type="project" value="UniProtKB-UniRule"/>
</dbReference>
<dbReference type="PANTHER" id="PTHR33217">
    <property type="entry name" value="TRANSPOSASE FOR INSERTION SEQUENCE ELEMENT IS1081"/>
    <property type="match status" value="1"/>
</dbReference>
<evidence type="ECO:0000256" key="4">
    <source>
        <dbReference type="ARBA" id="ARBA00023125"/>
    </source>
</evidence>
<evidence type="ECO:0000313" key="8">
    <source>
        <dbReference type="EMBL" id="SPY09336.1"/>
    </source>
</evidence>
<evidence type="ECO:0000313" key="9">
    <source>
        <dbReference type="Proteomes" id="UP000250242"/>
    </source>
</evidence>